<comment type="caution">
    <text evidence="2">The sequence shown here is derived from an EMBL/GenBank/DDBJ whole genome shotgun (WGS) entry which is preliminary data.</text>
</comment>
<sequence>MTKEGLGEYIKQQIALGHSEENIRQHLISFGHDIRKIDTAIEGITKPKPRQVQVGPRQAVKKTLKERELSIADYLTMWVRVFVSPTAIFTKERTAARLPNSMAHLAIAGVFGGLIGGLITVISTIFTGASTEALDSGIGISSIFGKAGALKSFSHILVYPLVAILLWISFSALLHFFSLAIGGKKSFRTHSHLIAISMAPIVLLLAMVSAIPNTCVIFIAYLIAGMMWFYPLTIATKVSHGFDTVKAILAWAIPMIVIVAYTAPYIVSVFATIAAAC</sequence>
<evidence type="ECO:0000313" key="3">
    <source>
        <dbReference type="Proteomes" id="UP000604391"/>
    </source>
</evidence>
<feature type="transmembrane region" description="Helical" evidence="1">
    <location>
        <begin position="156"/>
        <end position="181"/>
    </location>
</feature>
<organism evidence="2 3">
    <name type="scientific">Candidatus Undinarchaeum marinum</name>
    <dbReference type="NCBI Taxonomy" id="2756141"/>
    <lineage>
        <taxon>Archaea</taxon>
        <taxon>Candidatus Undinarchaeota</taxon>
        <taxon>Candidatus Undinarchaeia</taxon>
        <taxon>Candidatus Undinarchaeales</taxon>
        <taxon>Candidatus Undinarchaeaceae</taxon>
        <taxon>Candidatus Undinarchaeum</taxon>
    </lineage>
</organism>
<keyword evidence="1" id="KW-0472">Membrane</keyword>
<evidence type="ECO:0000313" key="2">
    <source>
        <dbReference type="EMBL" id="HIJ99658.1"/>
    </source>
</evidence>
<keyword evidence="1" id="KW-0812">Transmembrane</keyword>
<feature type="transmembrane region" description="Helical" evidence="1">
    <location>
        <begin position="248"/>
        <end position="276"/>
    </location>
</feature>
<evidence type="ECO:0000256" key="1">
    <source>
        <dbReference type="SAM" id="Phobius"/>
    </source>
</evidence>
<keyword evidence="3" id="KW-1185">Reference proteome</keyword>
<gene>
    <name evidence="2" type="ORF">H1011_02440</name>
</gene>
<accession>A0A832UYK9</accession>
<reference evidence="2 3" key="1">
    <citation type="journal article" name="Nat. Commun.">
        <title>Undinarchaeota illuminate DPANN phylogeny and the impact of gene transfer on archaeal evolution.</title>
        <authorList>
            <person name="Dombrowski N."/>
            <person name="Williams T.A."/>
            <person name="Sun J."/>
            <person name="Woodcroft B.J."/>
            <person name="Lee J.H."/>
            <person name="Minh B.Q."/>
            <person name="Rinke C."/>
            <person name="Spang A."/>
        </authorList>
    </citation>
    <scope>NUCLEOTIDE SEQUENCE [LARGE SCALE GENOMIC DNA]</scope>
    <source>
        <strain evidence="2">MAG_bin17</strain>
    </source>
</reference>
<name>A0A832UYK9_9ARCH</name>
<dbReference type="EMBL" id="DVAD01000014">
    <property type="protein sequence ID" value="HIJ99658.1"/>
    <property type="molecule type" value="Genomic_DNA"/>
</dbReference>
<dbReference type="Proteomes" id="UP000604391">
    <property type="component" value="Unassembled WGS sequence"/>
</dbReference>
<dbReference type="AlphaFoldDB" id="A0A832UYK9"/>
<keyword evidence="1" id="KW-1133">Transmembrane helix</keyword>
<protein>
    <submittedName>
        <fullName evidence="2">YIP1 family protein</fullName>
    </submittedName>
</protein>
<feature type="transmembrane region" description="Helical" evidence="1">
    <location>
        <begin position="102"/>
        <end position="126"/>
    </location>
</feature>
<proteinExistence type="predicted"/>